<keyword evidence="2" id="KW-1133">Transmembrane helix</keyword>
<dbReference type="OrthoDB" id="5062115at2759"/>
<dbReference type="PANTHER" id="PTHR11388">
    <property type="entry name" value="ORGANIC ANION TRANSPORTER"/>
    <property type="match status" value="1"/>
</dbReference>
<feature type="transmembrane region" description="Helical" evidence="2">
    <location>
        <begin position="199"/>
        <end position="222"/>
    </location>
</feature>
<feature type="transmembrane region" description="Helical" evidence="2">
    <location>
        <begin position="105"/>
        <end position="125"/>
    </location>
</feature>
<keyword evidence="4" id="KW-1185">Reference proteome</keyword>
<proteinExistence type="predicted"/>
<protein>
    <submittedName>
        <fullName evidence="3">Solute carrier organic anion transporter family member 1A6-like</fullName>
    </submittedName>
</protein>
<reference evidence="3 4" key="1">
    <citation type="submission" date="2017-03" db="EMBL/GenBank/DDBJ databases">
        <title>Genome of the blue death feigning beetle - Asbolus verrucosus.</title>
        <authorList>
            <person name="Rider S.D."/>
        </authorList>
    </citation>
    <scope>NUCLEOTIDE SEQUENCE [LARGE SCALE GENOMIC DNA]</scope>
    <source>
        <strain evidence="3">Butters</strain>
        <tissue evidence="3">Head and leg muscle</tissue>
    </source>
</reference>
<dbReference type="PANTHER" id="PTHR11388:SF158">
    <property type="entry name" value="ORGANIC ANION TRANSPORTING POLYPEPTIDE 33EB"/>
    <property type="match status" value="1"/>
</dbReference>
<evidence type="ECO:0000256" key="2">
    <source>
        <dbReference type="SAM" id="Phobius"/>
    </source>
</evidence>
<keyword evidence="2" id="KW-0472">Membrane</keyword>
<feature type="transmembrane region" description="Helical" evidence="2">
    <location>
        <begin position="55"/>
        <end position="74"/>
    </location>
</feature>
<evidence type="ECO:0000313" key="3">
    <source>
        <dbReference type="EMBL" id="RZC41052.1"/>
    </source>
</evidence>
<dbReference type="GO" id="GO:0043252">
    <property type="term" value="P:sodium-independent organic anion transport"/>
    <property type="evidence" value="ECO:0007669"/>
    <property type="project" value="TreeGrafter"/>
</dbReference>
<evidence type="ECO:0000256" key="1">
    <source>
        <dbReference type="SAM" id="MobiDB-lite"/>
    </source>
</evidence>
<dbReference type="GO" id="GO:0015347">
    <property type="term" value="F:sodium-independent organic anion transmembrane transporter activity"/>
    <property type="evidence" value="ECO:0007669"/>
    <property type="project" value="TreeGrafter"/>
</dbReference>
<dbReference type="GO" id="GO:0016323">
    <property type="term" value="C:basolateral plasma membrane"/>
    <property type="evidence" value="ECO:0007669"/>
    <property type="project" value="TreeGrafter"/>
</dbReference>
<evidence type="ECO:0000313" key="4">
    <source>
        <dbReference type="Proteomes" id="UP000292052"/>
    </source>
</evidence>
<feature type="non-terminal residue" evidence="3">
    <location>
        <position position="418"/>
    </location>
</feature>
<accession>A0A482W7D0</accession>
<keyword evidence="2" id="KW-0812">Transmembrane</keyword>
<feature type="transmembrane region" description="Helical" evidence="2">
    <location>
        <begin position="299"/>
        <end position="321"/>
    </location>
</feature>
<dbReference type="EMBL" id="QDEB01020595">
    <property type="protein sequence ID" value="RZC41052.1"/>
    <property type="molecule type" value="Genomic_DNA"/>
</dbReference>
<feature type="region of interest" description="Disordered" evidence="1">
    <location>
        <begin position="355"/>
        <end position="375"/>
    </location>
</feature>
<organism evidence="3 4">
    <name type="scientific">Asbolus verrucosus</name>
    <name type="common">Desert ironclad beetle</name>
    <dbReference type="NCBI Taxonomy" id="1661398"/>
    <lineage>
        <taxon>Eukaryota</taxon>
        <taxon>Metazoa</taxon>
        <taxon>Ecdysozoa</taxon>
        <taxon>Arthropoda</taxon>
        <taxon>Hexapoda</taxon>
        <taxon>Insecta</taxon>
        <taxon>Pterygota</taxon>
        <taxon>Neoptera</taxon>
        <taxon>Endopterygota</taxon>
        <taxon>Coleoptera</taxon>
        <taxon>Polyphaga</taxon>
        <taxon>Cucujiformia</taxon>
        <taxon>Tenebrionidae</taxon>
        <taxon>Pimeliinae</taxon>
        <taxon>Asbolus</taxon>
    </lineage>
</organism>
<dbReference type="Proteomes" id="UP000292052">
    <property type="component" value="Unassembled WGS sequence"/>
</dbReference>
<dbReference type="STRING" id="1661398.A0A482W7D0"/>
<dbReference type="AlphaFoldDB" id="A0A482W7D0"/>
<name>A0A482W7D0_ASBVE</name>
<comment type="caution">
    <text evidence="3">The sequence shown here is derived from an EMBL/GenBank/DDBJ whole genome shotgun (WGS) entry which is preliminary data.</text>
</comment>
<gene>
    <name evidence="3" type="ORF">BDFB_002756</name>
</gene>
<dbReference type="InterPro" id="IPR004156">
    <property type="entry name" value="OATP"/>
</dbReference>
<sequence>MMVHPNELLRRNSNEVREFSAPRNVMDENQLDCGLTNFPFLNRWCNLERFATPKVFLIFLSLVGFLQGVTLAYFRNTSKIWGQHYNISQDNIEIYRQHPKNETNATVWLTLSTSMFISGALIAMFPKNMPSALMKPMTVSILDLGSGYEIIIRKHKVDGFFKTLFRLLRNKILMSRFQVSDITDRSYTQLATNILKQPLAAISLIAAVKWNITVLILVIIFFGSTAFLRCEPKTKYGHMLEKRFCSAHCNCSFDEFQPVCIRSETFYSPCLAGCTSVKEVSSRKNNVCRLFSENFGTFLSLSTIGFMFISLILSIVVLVLLKFEPNHRKKEEDDNDDAPVELEIMNNVVTEENRLMSNQVEDEVDSRVNKEKSASANSIDTIPDSLLEMENVGDDHDSIDSASHSYRLNRSRIIESDL</sequence>